<dbReference type="EMBL" id="LK391969">
    <property type="protein sequence ID" value="CEF25211.1"/>
    <property type="molecule type" value="Genomic_DNA"/>
</dbReference>
<keyword evidence="2" id="KW-0449">Lipoprotein</keyword>
<dbReference type="OrthoDB" id="1014694at2"/>
<feature type="signal peptide" evidence="1">
    <location>
        <begin position="1"/>
        <end position="20"/>
    </location>
</feature>
<dbReference type="RefSeq" id="WP_044497700.1">
    <property type="nucleotide sequence ID" value="NZ_LK391969.1"/>
</dbReference>
<feature type="chain" id="PRO_5007377853" evidence="1">
    <location>
        <begin position="21"/>
        <end position="217"/>
    </location>
</feature>
<dbReference type="EMBL" id="LM997413">
    <property type="protein sequence ID" value="CEA00610.1"/>
    <property type="molecule type" value="Genomic_DNA"/>
</dbReference>
<accession>A0A078M301</accession>
<gene>
    <name evidence="2" type="ORF">BN1049_00113</name>
</gene>
<evidence type="ECO:0000313" key="2">
    <source>
        <dbReference type="EMBL" id="CEA00610.1"/>
    </source>
</evidence>
<organism evidence="2">
    <name type="scientific">Pseudomonas saudimassiliensis</name>
    <dbReference type="NCBI Taxonomy" id="1461581"/>
    <lineage>
        <taxon>Bacteria</taxon>
        <taxon>Pseudomonadati</taxon>
        <taxon>Pseudomonadota</taxon>
        <taxon>Gammaproteobacteria</taxon>
        <taxon>Pseudomonadales</taxon>
        <taxon>Pseudomonadaceae</taxon>
        <taxon>Pseudomonas</taxon>
    </lineage>
</organism>
<dbReference type="PATRIC" id="fig|1461581.3.peg.107"/>
<proteinExistence type="predicted"/>
<name>A0A078M301_9PSED</name>
<dbReference type="Gene3D" id="3.40.50.10610">
    <property type="entry name" value="ABC-type transport auxiliary lipoprotein component"/>
    <property type="match status" value="1"/>
</dbReference>
<reference evidence="2" key="1">
    <citation type="submission" date="2014-07" db="EMBL/GenBank/DDBJ databases">
        <authorList>
            <person name="Urmite Genomes Urmite Genomes"/>
        </authorList>
    </citation>
    <scope>NUCLEOTIDE SEQUENCE</scope>
    <source>
        <strain evidence="2">12M76_air</strain>
    </source>
</reference>
<dbReference type="InterPro" id="IPR008517">
    <property type="entry name" value="GNA1162-like"/>
</dbReference>
<dbReference type="Pfam" id="PF05643">
    <property type="entry name" value="GNA1162-like"/>
    <property type="match status" value="1"/>
</dbReference>
<dbReference type="AlphaFoldDB" id="A0A078M301"/>
<keyword evidence="1" id="KW-0732">Signal</keyword>
<evidence type="ECO:0000256" key="1">
    <source>
        <dbReference type="SAM" id="SignalP"/>
    </source>
</evidence>
<sequence length="217" mass="23251">MMRASALLLIGIAALLTGCATPTPYDYSAFHESNPRSIVVLPPVNRSLDVKASYSFLSQVTYPLAESGYYVLPVAVVDETFRENGMVNPEDIQGLPLDKLYEVFGADAALYITVNQYGTSYQLLASDTRVTAEASLIDMRNGKLLWKGAATASSTEQNNNSTGGLVGMLVQALVDQVANSLSDRSHQIAGITSTRLLSAGMPNGILQGPRSPTYARQ</sequence>
<protein>
    <submittedName>
        <fullName evidence="2">Lipoprotein</fullName>
    </submittedName>
</protein>
<dbReference type="PROSITE" id="PS51257">
    <property type="entry name" value="PROKAR_LIPOPROTEIN"/>
    <property type="match status" value="1"/>
</dbReference>